<dbReference type="PANTHER" id="PTHR43740">
    <property type="entry name" value="LEUCYL-TRNA SYNTHETASE"/>
    <property type="match status" value="1"/>
</dbReference>
<keyword evidence="5" id="KW-0067">ATP-binding</keyword>
<keyword evidence="6" id="KW-0648">Protein biosynthesis</keyword>
<dbReference type="SUPFAM" id="SSF52374">
    <property type="entry name" value="Nucleotidylyl transferase"/>
    <property type="match status" value="1"/>
</dbReference>
<protein>
    <recommendedName>
        <fullName evidence="2">leucine--tRNA ligase</fullName>
        <ecNumber evidence="2">6.1.1.4</ecNumber>
    </recommendedName>
</protein>
<dbReference type="InterPro" id="IPR013155">
    <property type="entry name" value="M/V/L/I-tRNA-synth_anticd-bd"/>
</dbReference>
<dbReference type="GO" id="GO:0006429">
    <property type="term" value="P:leucyl-tRNA aminoacylation"/>
    <property type="evidence" value="ECO:0007669"/>
    <property type="project" value="InterPro"/>
</dbReference>
<reference evidence="12" key="1">
    <citation type="submission" date="2017-09" db="EMBL/GenBank/DDBJ databases">
        <authorList>
            <person name="Varghese N."/>
            <person name="Submissions S."/>
        </authorList>
    </citation>
    <scope>NUCLEOTIDE SEQUENCE [LARGE SCALE GENOMIC DNA]</scope>
    <source>
        <strain evidence="12">DSM 15103</strain>
    </source>
</reference>
<gene>
    <name evidence="11" type="ORF">SAMN06265182_0502</name>
</gene>
<feature type="domain" description="Aminoacyl-tRNA synthetase class Ia" evidence="9">
    <location>
        <begin position="45"/>
        <end position="77"/>
    </location>
</feature>
<dbReference type="InterPro" id="IPR002302">
    <property type="entry name" value="Leu-tRNA-ligase"/>
</dbReference>
<proteinExistence type="inferred from homology"/>
<keyword evidence="7 11" id="KW-0030">Aminoacyl-tRNA synthetase</keyword>
<evidence type="ECO:0000259" key="10">
    <source>
        <dbReference type="Pfam" id="PF08264"/>
    </source>
</evidence>
<evidence type="ECO:0000256" key="8">
    <source>
        <dbReference type="ARBA" id="ARBA00047469"/>
    </source>
</evidence>
<evidence type="ECO:0000256" key="4">
    <source>
        <dbReference type="ARBA" id="ARBA00022741"/>
    </source>
</evidence>
<keyword evidence="4" id="KW-0547">Nucleotide-binding</keyword>
<feature type="domain" description="Methionyl/Valyl/Leucyl/Isoleucyl-tRNA synthetase anticodon-binding" evidence="10">
    <location>
        <begin position="128"/>
        <end position="251"/>
    </location>
</feature>
<evidence type="ECO:0000259" key="9">
    <source>
        <dbReference type="Pfam" id="PF00133"/>
    </source>
</evidence>
<dbReference type="GO" id="GO:0004823">
    <property type="term" value="F:leucine-tRNA ligase activity"/>
    <property type="evidence" value="ECO:0007669"/>
    <property type="project" value="UniProtKB-EC"/>
</dbReference>
<dbReference type="Pfam" id="PF00133">
    <property type="entry name" value="tRNA-synt_1"/>
    <property type="match status" value="1"/>
</dbReference>
<dbReference type="GO" id="GO:0005829">
    <property type="term" value="C:cytosol"/>
    <property type="evidence" value="ECO:0007669"/>
    <property type="project" value="TreeGrafter"/>
</dbReference>
<dbReference type="Pfam" id="PF08264">
    <property type="entry name" value="Anticodon_1"/>
    <property type="match status" value="1"/>
</dbReference>
<evidence type="ECO:0000313" key="11">
    <source>
        <dbReference type="EMBL" id="SNZ03904.1"/>
    </source>
</evidence>
<dbReference type="Gene3D" id="1.10.730.10">
    <property type="entry name" value="Isoleucyl-tRNA Synthetase, Domain 1"/>
    <property type="match status" value="1"/>
</dbReference>
<keyword evidence="12" id="KW-1185">Reference proteome</keyword>
<dbReference type="GO" id="GO:0005524">
    <property type="term" value="F:ATP binding"/>
    <property type="evidence" value="ECO:0007669"/>
    <property type="project" value="UniProtKB-KW"/>
</dbReference>
<evidence type="ECO:0000256" key="3">
    <source>
        <dbReference type="ARBA" id="ARBA00022598"/>
    </source>
</evidence>
<dbReference type="CDD" id="cd07958">
    <property type="entry name" value="Anticodon_Ia_Leu_BEm"/>
    <property type="match status" value="1"/>
</dbReference>
<organism evidence="11 12">
    <name type="scientific">Persephonella hydrogeniphila</name>
    <dbReference type="NCBI Taxonomy" id="198703"/>
    <lineage>
        <taxon>Bacteria</taxon>
        <taxon>Pseudomonadati</taxon>
        <taxon>Aquificota</taxon>
        <taxon>Aquificia</taxon>
        <taxon>Aquificales</taxon>
        <taxon>Hydrogenothermaceae</taxon>
        <taxon>Persephonella</taxon>
    </lineage>
</organism>
<evidence type="ECO:0000256" key="1">
    <source>
        <dbReference type="ARBA" id="ARBA00005594"/>
    </source>
</evidence>
<dbReference type="OrthoDB" id="9810365at2"/>
<evidence type="ECO:0000313" key="12">
    <source>
        <dbReference type="Proteomes" id="UP000219036"/>
    </source>
</evidence>
<dbReference type="RefSeq" id="WP_096999680.1">
    <property type="nucleotide sequence ID" value="NZ_OBEI01000001.1"/>
</dbReference>
<dbReference type="PANTHER" id="PTHR43740:SF2">
    <property type="entry name" value="LEUCINE--TRNA LIGASE, MITOCHONDRIAL"/>
    <property type="match status" value="1"/>
</dbReference>
<evidence type="ECO:0000256" key="7">
    <source>
        <dbReference type="ARBA" id="ARBA00023146"/>
    </source>
</evidence>
<dbReference type="FunFam" id="1.10.730.10:FF:000011">
    <property type="entry name" value="Leucine--tRNA ligase chloroplastic/mitochondrial"/>
    <property type="match status" value="1"/>
</dbReference>
<dbReference type="EMBL" id="OBEI01000001">
    <property type="protein sequence ID" value="SNZ03904.1"/>
    <property type="molecule type" value="Genomic_DNA"/>
</dbReference>
<dbReference type="EC" id="6.1.1.4" evidence="2"/>
<dbReference type="AlphaFoldDB" id="A0A285N345"/>
<sequence length="288" mass="33458">MNKTLKEFLEENHLTVNDNAKLLFEKLDLDTDILKELEEKYGKSDKMSKSKHNTVDPDEMIEKYGADTVRLYILFAAPPQNSFDWVDSGIEGAHRFLKRVWNFVIDKAEDIKNVRYTKEDFKNLNEEDQKLRRKLHQTIKKVNDDINREYQFNTAIAAIMEFFNELSSYKGNNLKLIKESIENMVLLLSPFTPFIADTLWREIGNEGFTINQPFPEPDEEALIEKTKEIPVQVNGKVRAKITVPSDADEETVKKLAFENENVKRWTEGKDIVKVIFIKGKILNIVVKG</sequence>
<dbReference type="InterPro" id="IPR009080">
    <property type="entry name" value="tRNAsynth_Ia_anticodon-bd"/>
</dbReference>
<comment type="similarity">
    <text evidence="1">Belongs to the class-I aminoacyl-tRNA synthetase family.</text>
</comment>
<evidence type="ECO:0000256" key="5">
    <source>
        <dbReference type="ARBA" id="ARBA00022840"/>
    </source>
</evidence>
<dbReference type="InterPro" id="IPR002300">
    <property type="entry name" value="aa-tRNA-synth_Ia"/>
</dbReference>
<name>A0A285N345_9AQUI</name>
<evidence type="ECO:0000256" key="2">
    <source>
        <dbReference type="ARBA" id="ARBA00013164"/>
    </source>
</evidence>
<dbReference type="SUPFAM" id="SSF47323">
    <property type="entry name" value="Anticodon-binding domain of a subclass of class I aminoacyl-tRNA synthetases"/>
    <property type="match status" value="1"/>
</dbReference>
<evidence type="ECO:0000256" key="6">
    <source>
        <dbReference type="ARBA" id="ARBA00022917"/>
    </source>
</evidence>
<dbReference type="Proteomes" id="UP000219036">
    <property type="component" value="Unassembled WGS sequence"/>
</dbReference>
<comment type="catalytic activity">
    <reaction evidence="8">
        <text>tRNA(Leu) + L-leucine + ATP = L-leucyl-tRNA(Leu) + AMP + diphosphate</text>
        <dbReference type="Rhea" id="RHEA:11688"/>
        <dbReference type="Rhea" id="RHEA-COMP:9613"/>
        <dbReference type="Rhea" id="RHEA-COMP:9622"/>
        <dbReference type="ChEBI" id="CHEBI:30616"/>
        <dbReference type="ChEBI" id="CHEBI:33019"/>
        <dbReference type="ChEBI" id="CHEBI:57427"/>
        <dbReference type="ChEBI" id="CHEBI:78442"/>
        <dbReference type="ChEBI" id="CHEBI:78494"/>
        <dbReference type="ChEBI" id="CHEBI:456215"/>
        <dbReference type="EC" id="6.1.1.4"/>
    </reaction>
</comment>
<keyword evidence="3" id="KW-0436">Ligase</keyword>
<accession>A0A285N345</accession>